<dbReference type="PIRSF" id="PIRSF006470">
    <property type="entry name" value="DctB"/>
    <property type="match status" value="1"/>
</dbReference>
<sequence>MKKTGKKLLAIATAVSLAALALSGCGGGSAAPSSAAQPSETKKEEAQKQAEAAGAESSAGDADYTQGDPIVIKIAHVSQEGVPIDLASNKLGEMLKEKTGGRITVDVFPASALGNNTELLEQLQMGTLEMAISSVAFLGAFTDSTALLDLPYLFQSNEAAEEVLDGEVGQEIFSNLEPAGFKGMTWMATGWRQLTANKEIHKPEDMKGLKIRVMENQMHIDHFNALGASAVPMAFSELYTALQNGTMDAQENPFANIDGNRLYEVQKYIIKTGHIYDTSPLLASKTWWDSLSAADQKVIQECVDEMIVYERELSASNEAELEEKIGNNGTNVIITLTDEERQAFRDAAKPVYDKYVPGIGEDLVNKVDEINAKYMK</sequence>
<gene>
    <name evidence="6" type="ORF">DWW02_11120</name>
</gene>
<dbReference type="PANTHER" id="PTHR33376">
    <property type="match status" value="1"/>
</dbReference>
<feature type="compositionally biased region" description="Low complexity" evidence="4">
    <location>
        <begin position="49"/>
        <end position="63"/>
    </location>
</feature>
<dbReference type="EMBL" id="QRZM01000004">
    <property type="protein sequence ID" value="RGV75934.1"/>
    <property type="molecule type" value="Genomic_DNA"/>
</dbReference>
<feature type="region of interest" description="Disordered" evidence="4">
    <location>
        <begin position="24"/>
        <end position="63"/>
    </location>
</feature>
<dbReference type="InterPro" id="IPR038404">
    <property type="entry name" value="TRAP_DctP_sf"/>
</dbReference>
<dbReference type="PANTHER" id="PTHR33376:SF7">
    <property type="entry name" value="C4-DICARBOXYLATE-BINDING PROTEIN DCTB"/>
    <property type="match status" value="1"/>
</dbReference>
<accession>A0A412Z7B7</accession>
<evidence type="ECO:0000313" key="7">
    <source>
        <dbReference type="Proteomes" id="UP000284543"/>
    </source>
</evidence>
<evidence type="ECO:0000256" key="4">
    <source>
        <dbReference type="SAM" id="MobiDB-lite"/>
    </source>
</evidence>
<dbReference type="Pfam" id="PF03480">
    <property type="entry name" value="DctP"/>
    <property type="match status" value="1"/>
</dbReference>
<reference evidence="6 7" key="1">
    <citation type="submission" date="2018-08" db="EMBL/GenBank/DDBJ databases">
        <title>A genome reference for cultivated species of the human gut microbiota.</title>
        <authorList>
            <person name="Zou Y."/>
            <person name="Xue W."/>
            <person name="Luo G."/>
        </authorList>
    </citation>
    <scope>NUCLEOTIDE SEQUENCE [LARGE SCALE GENOMIC DNA]</scope>
    <source>
        <strain evidence="6 7">AF14-18</strain>
    </source>
</reference>
<name>A0A412Z7B7_9FIRM</name>
<dbReference type="GO" id="GO:0055085">
    <property type="term" value="P:transmembrane transport"/>
    <property type="evidence" value="ECO:0007669"/>
    <property type="project" value="InterPro"/>
</dbReference>
<dbReference type="PROSITE" id="PS51257">
    <property type="entry name" value="PROKAR_LIPOPROTEIN"/>
    <property type="match status" value="1"/>
</dbReference>
<comment type="similarity">
    <text evidence="1">Belongs to the bacterial solute-binding protein 7 family.</text>
</comment>
<evidence type="ECO:0000256" key="1">
    <source>
        <dbReference type="ARBA" id="ARBA00009023"/>
    </source>
</evidence>
<keyword evidence="3 5" id="KW-0732">Signal</keyword>
<comment type="caution">
    <text evidence="6">The sequence shown here is derived from an EMBL/GenBank/DDBJ whole genome shotgun (WGS) entry which is preliminary data.</text>
</comment>
<evidence type="ECO:0000256" key="3">
    <source>
        <dbReference type="ARBA" id="ARBA00022729"/>
    </source>
</evidence>
<evidence type="ECO:0000256" key="5">
    <source>
        <dbReference type="SAM" id="SignalP"/>
    </source>
</evidence>
<organism evidence="6 7">
    <name type="scientific">Enterocloster bolteae</name>
    <dbReference type="NCBI Taxonomy" id="208479"/>
    <lineage>
        <taxon>Bacteria</taxon>
        <taxon>Bacillati</taxon>
        <taxon>Bacillota</taxon>
        <taxon>Clostridia</taxon>
        <taxon>Lachnospirales</taxon>
        <taxon>Lachnospiraceae</taxon>
        <taxon>Enterocloster</taxon>
    </lineage>
</organism>
<feature type="signal peptide" evidence="5">
    <location>
        <begin position="1"/>
        <end position="30"/>
    </location>
</feature>
<dbReference type="NCBIfam" id="NF037995">
    <property type="entry name" value="TRAP_S1"/>
    <property type="match status" value="1"/>
</dbReference>
<keyword evidence="2" id="KW-0813">Transport</keyword>
<dbReference type="InterPro" id="IPR018389">
    <property type="entry name" value="DctP_fam"/>
</dbReference>
<evidence type="ECO:0000256" key="2">
    <source>
        <dbReference type="ARBA" id="ARBA00022448"/>
    </source>
</evidence>
<dbReference type="Gene3D" id="3.40.190.170">
    <property type="entry name" value="Bacterial extracellular solute-binding protein, family 7"/>
    <property type="match status" value="1"/>
</dbReference>
<dbReference type="NCBIfam" id="TIGR00787">
    <property type="entry name" value="dctP"/>
    <property type="match status" value="1"/>
</dbReference>
<dbReference type="RefSeq" id="WP_054354670.1">
    <property type="nucleotide sequence ID" value="NZ_CATYQV010000038.1"/>
</dbReference>
<dbReference type="InterPro" id="IPR004682">
    <property type="entry name" value="TRAP_DctP"/>
</dbReference>
<dbReference type="GO" id="GO:0030288">
    <property type="term" value="C:outer membrane-bounded periplasmic space"/>
    <property type="evidence" value="ECO:0007669"/>
    <property type="project" value="InterPro"/>
</dbReference>
<dbReference type="AlphaFoldDB" id="A0A412Z7B7"/>
<protein>
    <submittedName>
        <fullName evidence="6">TRAP transporter substrate-binding protein DctP</fullName>
    </submittedName>
</protein>
<dbReference type="Proteomes" id="UP000284543">
    <property type="component" value="Unassembled WGS sequence"/>
</dbReference>
<evidence type="ECO:0000313" key="6">
    <source>
        <dbReference type="EMBL" id="RGV75934.1"/>
    </source>
</evidence>
<dbReference type="CDD" id="cd13603">
    <property type="entry name" value="PBP2_TRAP_Siap_TeaA_like"/>
    <property type="match status" value="1"/>
</dbReference>
<proteinExistence type="inferred from homology"/>
<feature type="chain" id="PRO_5019561262" evidence="5">
    <location>
        <begin position="31"/>
        <end position="376"/>
    </location>
</feature>